<keyword evidence="1" id="KW-0677">Repeat</keyword>
<organism evidence="5 6">
    <name type="scientific">Protea cynaroides</name>
    <dbReference type="NCBI Taxonomy" id="273540"/>
    <lineage>
        <taxon>Eukaryota</taxon>
        <taxon>Viridiplantae</taxon>
        <taxon>Streptophyta</taxon>
        <taxon>Embryophyta</taxon>
        <taxon>Tracheophyta</taxon>
        <taxon>Spermatophyta</taxon>
        <taxon>Magnoliopsida</taxon>
        <taxon>Proteales</taxon>
        <taxon>Proteaceae</taxon>
        <taxon>Protea</taxon>
    </lineage>
</organism>
<feature type="domain" description="Disease resistance N-terminal" evidence="4">
    <location>
        <begin position="2"/>
        <end position="85"/>
    </location>
</feature>
<dbReference type="EMBL" id="JAMYWD010000012">
    <property type="protein sequence ID" value="KAJ4952735.1"/>
    <property type="molecule type" value="Genomic_DNA"/>
</dbReference>
<comment type="caution">
    <text evidence="5">The sequence shown here is derived from an EMBL/GenBank/DDBJ whole genome shotgun (WGS) entry which is preliminary data.</text>
</comment>
<dbReference type="GO" id="GO:0006952">
    <property type="term" value="P:defense response"/>
    <property type="evidence" value="ECO:0007669"/>
    <property type="project" value="UniProtKB-KW"/>
</dbReference>
<dbReference type="GO" id="GO:0000166">
    <property type="term" value="F:nucleotide binding"/>
    <property type="evidence" value="ECO:0007669"/>
    <property type="project" value="UniProtKB-KW"/>
</dbReference>
<dbReference type="Pfam" id="PF18052">
    <property type="entry name" value="Rx_N"/>
    <property type="match status" value="1"/>
</dbReference>
<gene>
    <name evidence="5" type="ORF">NE237_029567</name>
</gene>
<evidence type="ECO:0000313" key="6">
    <source>
        <dbReference type="Proteomes" id="UP001141806"/>
    </source>
</evidence>
<dbReference type="InterPro" id="IPR041118">
    <property type="entry name" value="Rx_N"/>
</dbReference>
<sequence>MLDKLSSPLLREFGSEWGIGRNLQGLCDTLERINAMLGFAEEAQRNDRLLKIVLRYLRAAAFYADDVLDELSYEVLKARTERFHGIRRKLVRTFSLSCANTQIVRPADVAGLINEIMDELVLNEKKLELYYFKASPEAKLYQMPRKPQTNLLRGGRQISSTLVDESSVWVGRMI</sequence>
<evidence type="ECO:0000256" key="3">
    <source>
        <dbReference type="ARBA" id="ARBA00022821"/>
    </source>
</evidence>
<keyword evidence="2" id="KW-0547">Nucleotide-binding</keyword>
<evidence type="ECO:0000256" key="1">
    <source>
        <dbReference type="ARBA" id="ARBA00022737"/>
    </source>
</evidence>
<evidence type="ECO:0000256" key="2">
    <source>
        <dbReference type="ARBA" id="ARBA00022741"/>
    </source>
</evidence>
<dbReference type="AlphaFoldDB" id="A0A9Q0GUI2"/>
<name>A0A9Q0GUI2_9MAGN</name>
<evidence type="ECO:0000259" key="4">
    <source>
        <dbReference type="Pfam" id="PF18052"/>
    </source>
</evidence>
<keyword evidence="6" id="KW-1185">Reference proteome</keyword>
<proteinExistence type="predicted"/>
<dbReference type="OrthoDB" id="987908at2759"/>
<dbReference type="Proteomes" id="UP001141806">
    <property type="component" value="Unassembled WGS sequence"/>
</dbReference>
<dbReference type="Gene3D" id="1.20.5.4130">
    <property type="match status" value="1"/>
</dbReference>
<accession>A0A9Q0GUI2</accession>
<evidence type="ECO:0000313" key="5">
    <source>
        <dbReference type="EMBL" id="KAJ4952735.1"/>
    </source>
</evidence>
<keyword evidence="3" id="KW-0611">Plant defense</keyword>
<protein>
    <recommendedName>
        <fullName evidence="4">Disease resistance N-terminal domain-containing protein</fullName>
    </recommendedName>
</protein>
<reference evidence="5" key="1">
    <citation type="journal article" date="2023" name="Plant J.">
        <title>The genome of the king protea, Protea cynaroides.</title>
        <authorList>
            <person name="Chang J."/>
            <person name="Duong T.A."/>
            <person name="Schoeman C."/>
            <person name="Ma X."/>
            <person name="Roodt D."/>
            <person name="Barker N."/>
            <person name="Li Z."/>
            <person name="Van de Peer Y."/>
            <person name="Mizrachi E."/>
        </authorList>
    </citation>
    <scope>NUCLEOTIDE SEQUENCE</scope>
    <source>
        <tissue evidence="5">Young leaves</tissue>
    </source>
</reference>